<proteinExistence type="predicted"/>
<gene>
    <name evidence="1" type="ORF">F2Q70_00008951</name>
</gene>
<dbReference type="PANTHER" id="PTHR47074">
    <property type="entry name" value="BNAC02G40300D PROTEIN"/>
    <property type="match status" value="1"/>
</dbReference>
<dbReference type="PANTHER" id="PTHR47074:SF53">
    <property type="entry name" value="REVERSE TRANSCRIPTASE-LIKE PROTEIN"/>
    <property type="match status" value="1"/>
</dbReference>
<organism evidence="1">
    <name type="scientific">Brassica cretica</name>
    <name type="common">Mustard</name>
    <dbReference type="NCBI Taxonomy" id="69181"/>
    <lineage>
        <taxon>Eukaryota</taxon>
        <taxon>Viridiplantae</taxon>
        <taxon>Streptophyta</taxon>
        <taxon>Embryophyta</taxon>
        <taxon>Tracheophyta</taxon>
        <taxon>Spermatophyta</taxon>
        <taxon>Magnoliopsida</taxon>
        <taxon>eudicotyledons</taxon>
        <taxon>Gunneridae</taxon>
        <taxon>Pentapetalae</taxon>
        <taxon>rosids</taxon>
        <taxon>malvids</taxon>
        <taxon>Brassicales</taxon>
        <taxon>Brassicaceae</taxon>
        <taxon>Brassiceae</taxon>
        <taxon>Brassica</taxon>
    </lineage>
</organism>
<dbReference type="InterPro" id="IPR052929">
    <property type="entry name" value="RNase_H-like_EbsB-rel"/>
</dbReference>
<sequence length="237" mass="26987">MPVDPTCKLCNRGSEKIKHVLFHCTRAQEYWREFNIVPSQNFQNANLSELLNGCLHIMEDTTRDNIRRRAIPWMLWTIWKNRNSLLYAEVEQRDNQISNDLGVPGKWVPPAPGLVKCNVHANCRNDRYLAGGAWITRDHRGDVGMHARDALILSPDRLSAEMNCLLWVLRSLRDLRLETVSIGFAVTFQVESRGSNKVATEIAKSVLRDGRLQSYLALGGPSWLHDLIQTEVALVDS</sequence>
<reference evidence="1" key="1">
    <citation type="submission" date="2019-12" db="EMBL/GenBank/DDBJ databases">
        <title>Genome sequencing and annotation of Brassica cretica.</title>
        <authorList>
            <person name="Studholme D.J."/>
            <person name="Sarris P.F."/>
        </authorList>
    </citation>
    <scope>NUCLEOTIDE SEQUENCE</scope>
    <source>
        <strain evidence="1">PFS-102/07</strain>
        <tissue evidence="1">Leaf</tissue>
    </source>
</reference>
<evidence type="ECO:0008006" key="2">
    <source>
        <dbReference type="Google" id="ProtNLM"/>
    </source>
</evidence>
<dbReference type="EMBL" id="QGKY02000089">
    <property type="protein sequence ID" value="KAF2612186.1"/>
    <property type="molecule type" value="Genomic_DNA"/>
</dbReference>
<evidence type="ECO:0000313" key="1">
    <source>
        <dbReference type="EMBL" id="KAF2612186.1"/>
    </source>
</evidence>
<comment type="caution">
    <text evidence="1">The sequence shown here is derived from an EMBL/GenBank/DDBJ whole genome shotgun (WGS) entry which is preliminary data.</text>
</comment>
<dbReference type="AlphaFoldDB" id="A0A8S9M4B8"/>
<accession>A0A8S9M4B8</accession>
<name>A0A8S9M4B8_BRACR</name>
<protein>
    <recommendedName>
        <fullName evidence="2">Reverse transcriptase zinc-binding domain-containing protein</fullName>
    </recommendedName>
</protein>